<keyword evidence="3" id="KW-0472">Membrane</keyword>
<evidence type="ECO:0000313" key="4">
    <source>
        <dbReference type="EMBL" id="GAA4791000.1"/>
    </source>
</evidence>
<protein>
    <recommendedName>
        <fullName evidence="6">DUF1003 domain-containing protein</fullName>
    </recommendedName>
</protein>
<dbReference type="PANTHER" id="PTHR41386">
    <property type="entry name" value="INTEGRAL MEMBRANE PROTEIN-RELATED"/>
    <property type="match status" value="1"/>
</dbReference>
<evidence type="ECO:0000256" key="3">
    <source>
        <dbReference type="SAM" id="Phobius"/>
    </source>
</evidence>
<feature type="region of interest" description="Disordered" evidence="2">
    <location>
        <begin position="186"/>
        <end position="232"/>
    </location>
</feature>
<feature type="transmembrane region" description="Helical" evidence="3">
    <location>
        <begin position="80"/>
        <end position="102"/>
    </location>
</feature>
<feature type="coiled-coil region" evidence="1">
    <location>
        <begin position="149"/>
        <end position="176"/>
    </location>
</feature>
<sequence>MSDARPSLDTAQTLGTPQEKKRRRFFLANPNPDAFGQMTEKIARFMGTPQFLLWMTVFCAVWLGWNTLAPEEMQFDPRALNFTLLTLMLSLQASYAAPLLLLAQNRQDDRDRVVSKQDRQRDQQNLEETEYLTREIASLRITLREVATRDFVRSEMRDLMDEIQEVQKRQEELFARAEHLARGLDESDHEMELPDFDPNSANPSTSAFDLLSEHRPKNRKKKMVKDIDGSPE</sequence>
<dbReference type="InterPro" id="IPR010406">
    <property type="entry name" value="DUF1003"/>
</dbReference>
<comment type="caution">
    <text evidence="4">The sequence shown here is derived from an EMBL/GenBank/DDBJ whole genome shotgun (WGS) entry which is preliminary data.</text>
</comment>
<evidence type="ECO:0000256" key="1">
    <source>
        <dbReference type="SAM" id="Coils"/>
    </source>
</evidence>
<dbReference type="Proteomes" id="UP001500187">
    <property type="component" value="Unassembled WGS sequence"/>
</dbReference>
<evidence type="ECO:0008006" key="6">
    <source>
        <dbReference type="Google" id="ProtNLM"/>
    </source>
</evidence>
<keyword evidence="3" id="KW-0812">Transmembrane</keyword>
<accession>A0ABP9B5L1</accession>
<organism evidence="4 5">
    <name type="scientific">Rothia endophytica</name>
    <dbReference type="NCBI Taxonomy" id="1324766"/>
    <lineage>
        <taxon>Bacteria</taxon>
        <taxon>Bacillati</taxon>
        <taxon>Actinomycetota</taxon>
        <taxon>Actinomycetes</taxon>
        <taxon>Micrococcales</taxon>
        <taxon>Micrococcaceae</taxon>
        <taxon>Rothia</taxon>
    </lineage>
</organism>
<keyword evidence="1" id="KW-0175">Coiled coil</keyword>
<reference evidence="5" key="1">
    <citation type="journal article" date="2019" name="Int. J. Syst. Evol. Microbiol.">
        <title>The Global Catalogue of Microorganisms (GCM) 10K type strain sequencing project: providing services to taxonomists for standard genome sequencing and annotation.</title>
        <authorList>
            <consortium name="The Broad Institute Genomics Platform"/>
            <consortium name="The Broad Institute Genome Sequencing Center for Infectious Disease"/>
            <person name="Wu L."/>
            <person name="Ma J."/>
        </authorList>
    </citation>
    <scope>NUCLEOTIDE SEQUENCE [LARGE SCALE GENOMIC DNA]</scope>
    <source>
        <strain evidence="5">JCM 18541</strain>
    </source>
</reference>
<proteinExistence type="predicted"/>
<dbReference type="Pfam" id="PF06210">
    <property type="entry name" value="DUF1003"/>
    <property type="match status" value="1"/>
</dbReference>
<gene>
    <name evidence="4" type="ORF">GCM10023352_06330</name>
</gene>
<dbReference type="PANTHER" id="PTHR41386:SF1">
    <property type="entry name" value="MEMBRANE PROTEIN"/>
    <property type="match status" value="1"/>
</dbReference>
<keyword evidence="5" id="KW-1185">Reference proteome</keyword>
<name>A0ABP9B5L1_9MICC</name>
<feature type="transmembrane region" description="Helical" evidence="3">
    <location>
        <begin position="51"/>
        <end position="68"/>
    </location>
</feature>
<evidence type="ECO:0000313" key="5">
    <source>
        <dbReference type="Proteomes" id="UP001500187"/>
    </source>
</evidence>
<evidence type="ECO:0000256" key="2">
    <source>
        <dbReference type="SAM" id="MobiDB-lite"/>
    </source>
</evidence>
<dbReference type="RefSeq" id="WP_409349928.1">
    <property type="nucleotide sequence ID" value="NZ_BAABKP010000001.1"/>
</dbReference>
<dbReference type="EMBL" id="BAABKP010000001">
    <property type="protein sequence ID" value="GAA4791000.1"/>
    <property type="molecule type" value="Genomic_DNA"/>
</dbReference>
<feature type="region of interest" description="Disordered" evidence="2">
    <location>
        <begin position="1"/>
        <end position="20"/>
    </location>
</feature>
<keyword evidence="3" id="KW-1133">Transmembrane helix</keyword>